<protein>
    <submittedName>
        <fullName evidence="1">VOC family protein</fullName>
    </submittedName>
</protein>
<dbReference type="AlphaFoldDB" id="A0A2P1PMG8"/>
<accession>A0A2P1PMG8</accession>
<dbReference type="Proteomes" id="UP000241074">
    <property type="component" value="Chromosome"/>
</dbReference>
<reference evidence="1 2" key="2">
    <citation type="submission" date="2018-03" db="EMBL/GenBank/DDBJ databases">
        <authorList>
            <person name="Keele B.F."/>
        </authorList>
    </citation>
    <scope>NUCLEOTIDE SEQUENCE [LARGE SCALE GENOMIC DNA]</scope>
    <source>
        <strain evidence="1 2">D13</strain>
    </source>
</reference>
<proteinExistence type="predicted"/>
<dbReference type="EMBL" id="CP027860">
    <property type="protein sequence ID" value="AVP96038.1"/>
    <property type="molecule type" value="Genomic_DNA"/>
</dbReference>
<sequence>MQPAVKKATPVLFVETIEPCLPFWRALGFQNTIEVGGEHGLGFCGLSNGLDEVMYQTFASLSEDMPELAESARSNRTFLFVEVEKLDAVIAALPDGQMFLPRRQTFYGSHEVGMVEPGGHWVVFAEFPERQAAG</sequence>
<dbReference type="InterPro" id="IPR029068">
    <property type="entry name" value="Glyas_Bleomycin-R_OHBP_Dase"/>
</dbReference>
<dbReference type="SUPFAM" id="SSF54593">
    <property type="entry name" value="Glyoxalase/Bleomycin resistance protein/Dihydroxybiphenyl dioxygenase"/>
    <property type="match status" value="1"/>
</dbReference>
<name>A0A2P1PMG8_9GAMM</name>
<dbReference type="Gene3D" id="3.10.180.10">
    <property type="entry name" value="2,3-Dihydroxybiphenyl 1,2-Dioxygenase, domain 1"/>
    <property type="match status" value="1"/>
</dbReference>
<dbReference type="KEGG" id="xba:C7S18_02000"/>
<keyword evidence="2" id="KW-1185">Reference proteome</keyword>
<organism evidence="1 2">
    <name type="scientific">Ahniella affigens</name>
    <dbReference type="NCBI Taxonomy" id="2021234"/>
    <lineage>
        <taxon>Bacteria</taxon>
        <taxon>Pseudomonadati</taxon>
        <taxon>Pseudomonadota</taxon>
        <taxon>Gammaproteobacteria</taxon>
        <taxon>Lysobacterales</taxon>
        <taxon>Rhodanobacteraceae</taxon>
        <taxon>Ahniella</taxon>
    </lineage>
</organism>
<dbReference type="OrthoDB" id="5966445at2"/>
<dbReference type="RefSeq" id="WP_106889967.1">
    <property type="nucleotide sequence ID" value="NZ_CP027860.1"/>
</dbReference>
<reference evidence="1 2" key="1">
    <citation type="submission" date="2018-03" db="EMBL/GenBank/DDBJ databases">
        <title>Ahniella affigens gen. nov., sp. nov., a gammaproteobacterium isolated from sandy soil near a stream.</title>
        <authorList>
            <person name="Ko Y."/>
            <person name="Kim J.-H."/>
        </authorList>
    </citation>
    <scope>NUCLEOTIDE SEQUENCE [LARGE SCALE GENOMIC DNA]</scope>
    <source>
        <strain evidence="1 2">D13</strain>
    </source>
</reference>
<evidence type="ECO:0000313" key="1">
    <source>
        <dbReference type="EMBL" id="AVP96038.1"/>
    </source>
</evidence>
<evidence type="ECO:0000313" key="2">
    <source>
        <dbReference type="Proteomes" id="UP000241074"/>
    </source>
</evidence>
<gene>
    <name evidence="1" type="ORF">C7S18_02000</name>
</gene>